<proteinExistence type="predicted"/>
<protein>
    <submittedName>
        <fullName evidence="1">Uncharacterized protein</fullName>
    </submittedName>
</protein>
<evidence type="ECO:0000313" key="1">
    <source>
        <dbReference type="EMBL" id="KAH3849980.1"/>
    </source>
</evidence>
<reference evidence="1" key="1">
    <citation type="journal article" date="2019" name="bioRxiv">
        <title>The Genome of the Zebra Mussel, Dreissena polymorpha: A Resource for Invasive Species Research.</title>
        <authorList>
            <person name="McCartney M.A."/>
            <person name="Auch B."/>
            <person name="Kono T."/>
            <person name="Mallez S."/>
            <person name="Zhang Y."/>
            <person name="Obille A."/>
            <person name="Becker A."/>
            <person name="Abrahante J.E."/>
            <person name="Garbe J."/>
            <person name="Badalamenti J.P."/>
            <person name="Herman A."/>
            <person name="Mangelson H."/>
            <person name="Liachko I."/>
            <person name="Sullivan S."/>
            <person name="Sone E.D."/>
            <person name="Koren S."/>
            <person name="Silverstein K.A.T."/>
            <person name="Beckman K.B."/>
            <person name="Gohl D.M."/>
        </authorList>
    </citation>
    <scope>NUCLEOTIDE SEQUENCE</scope>
    <source>
        <strain evidence="1">Duluth1</strain>
        <tissue evidence="1">Whole animal</tissue>
    </source>
</reference>
<reference evidence="1" key="2">
    <citation type="submission" date="2020-11" db="EMBL/GenBank/DDBJ databases">
        <authorList>
            <person name="McCartney M.A."/>
            <person name="Auch B."/>
            <person name="Kono T."/>
            <person name="Mallez S."/>
            <person name="Becker A."/>
            <person name="Gohl D.M."/>
            <person name="Silverstein K.A.T."/>
            <person name="Koren S."/>
            <person name="Bechman K.B."/>
            <person name="Herman A."/>
            <person name="Abrahante J.E."/>
            <person name="Garbe J."/>
        </authorList>
    </citation>
    <scope>NUCLEOTIDE SEQUENCE</scope>
    <source>
        <strain evidence="1">Duluth1</strain>
        <tissue evidence="1">Whole animal</tissue>
    </source>
</reference>
<gene>
    <name evidence="1" type="ORF">DPMN_092385</name>
</gene>
<name>A0A9D4L188_DREPO</name>
<dbReference type="AlphaFoldDB" id="A0A9D4L188"/>
<accession>A0A9D4L188</accession>
<evidence type="ECO:0000313" key="2">
    <source>
        <dbReference type="Proteomes" id="UP000828390"/>
    </source>
</evidence>
<sequence length="93" mass="10463">MDIFSVCLTTHIHAFTGIQKCFNCKGDHNLANYDANNGESDCYNRARNYSTVHWSPTHGCKGFLDQPYNTMFGSDPIGRWQAWATSNPGKCIL</sequence>
<comment type="caution">
    <text evidence="1">The sequence shown here is derived from an EMBL/GenBank/DDBJ whole genome shotgun (WGS) entry which is preliminary data.</text>
</comment>
<organism evidence="1 2">
    <name type="scientific">Dreissena polymorpha</name>
    <name type="common">Zebra mussel</name>
    <name type="synonym">Mytilus polymorpha</name>
    <dbReference type="NCBI Taxonomy" id="45954"/>
    <lineage>
        <taxon>Eukaryota</taxon>
        <taxon>Metazoa</taxon>
        <taxon>Spiralia</taxon>
        <taxon>Lophotrochozoa</taxon>
        <taxon>Mollusca</taxon>
        <taxon>Bivalvia</taxon>
        <taxon>Autobranchia</taxon>
        <taxon>Heteroconchia</taxon>
        <taxon>Euheterodonta</taxon>
        <taxon>Imparidentia</taxon>
        <taxon>Neoheterodontei</taxon>
        <taxon>Myida</taxon>
        <taxon>Dreissenoidea</taxon>
        <taxon>Dreissenidae</taxon>
        <taxon>Dreissena</taxon>
    </lineage>
</organism>
<keyword evidence="2" id="KW-1185">Reference proteome</keyword>
<dbReference type="EMBL" id="JAIWYP010000003">
    <property type="protein sequence ID" value="KAH3849980.1"/>
    <property type="molecule type" value="Genomic_DNA"/>
</dbReference>
<dbReference type="Proteomes" id="UP000828390">
    <property type="component" value="Unassembled WGS sequence"/>
</dbReference>